<dbReference type="SUPFAM" id="SSF49599">
    <property type="entry name" value="TRAF domain-like"/>
    <property type="match status" value="3"/>
</dbReference>
<dbReference type="Gene3D" id="2.60.210.10">
    <property type="entry name" value="Apoptosis, Tumor Necrosis Factor Receptor Associated Protein 2, Chain A"/>
    <property type="match status" value="3"/>
</dbReference>
<accession>A0AAE9J975</accession>
<dbReference type="Proteomes" id="UP000829354">
    <property type="component" value="Chromosome II"/>
</dbReference>
<dbReference type="InterPro" id="IPR000210">
    <property type="entry name" value="BTB/POZ_dom"/>
</dbReference>
<dbReference type="SMART" id="SM00225">
    <property type="entry name" value="BTB"/>
    <property type="match status" value="2"/>
</dbReference>
<evidence type="ECO:0008006" key="5">
    <source>
        <dbReference type="Google" id="ProtNLM"/>
    </source>
</evidence>
<evidence type="ECO:0000313" key="4">
    <source>
        <dbReference type="Proteomes" id="UP000829354"/>
    </source>
</evidence>
<feature type="domain" description="MATH" evidence="2">
    <location>
        <begin position="133"/>
        <end position="251"/>
    </location>
</feature>
<evidence type="ECO:0000259" key="2">
    <source>
        <dbReference type="PROSITE" id="PS50144"/>
    </source>
</evidence>
<organism evidence="3 4">
    <name type="scientific">Caenorhabditis briggsae</name>
    <dbReference type="NCBI Taxonomy" id="6238"/>
    <lineage>
        <taxon>Eukaryota</taxon>
        <taxon>Metazoa</taxon>
        <taxon>Ecdysozoa</taxon>
        <taxon>Nematoda</taxon>
        <taxon>Chromadorea</taxon>
        <taxon>Rhabditida</taxon>
        <taxon>Rhabditina</taxon>
        <taxon>Rhabditomorpha</taxon>
        <taxon>Rhabditoidea</taxon>
        <taxon>Rhabditidae</taxon>
        <taxon>Peloderinae</taxon>
        <taxon>Caenorhabditis</taxon>
    </lineage>
</organism>
<feature type="domain" description="BTB" evidence="1">
    <location>
        <begin position="555"/>
        <end position="614"/>
    </location>
</feature>
<dbReference type="InterPro" id="IPR008974">
    <property type="entry name" value="TRAF-like"/>
</dbReference>
<dbReference type="CDD" id="cd18186">
    <property type="entry name" value="BTB_POZ_ZBTB_KLHL-like"/>
    <property type="match status" value="2"/>
</dbReference>
<dbReference type="AlphaFoldDB" id="A0AAE9J975"/>
<dbReference type="Pfam" id="PF00651">
    <property type="entry name" value="BTB"/>
    <property type="match status" value="2"/>
</dbReference>
<feature type="domain" description="BTB" evidence="1">
    <location>
        <begin position="282"/>
        <end position="341"/>
    </location>
</feature>
<feature type="domain" description="MATH" evidence="2">
    <location>
        <begin position="405"/>
        <end position="524"/>
    </location>
</feature>
<dbReference type="PROSITE" id="PS50097">
    <property type="entry name" value="BTB"/>
    <property type="match status" value="2"/>
</dbReference>
<dbReference type="Gene3D" id="3.30.710.10">
    <property type="entry name" value="Potassium Channel Kv1.1, Chain A"/>
    <property type="match status" value="2"/>
</dbReference>
<dbReference type="CDD" id="cd00121">
    <property type="entry name" value="MATH"/>
    <property type="match status" value="3"/>
</dbReference>
<evidence type="ECO:0000259" key="1">
    <source>
        <dbReference type="PROSITE" id="PS50097"/>
    </source>
</evidence>
<sequence>MTEREFTLKHIFTDVEKFEQDQTLYSPKKENFGIGWVIGIRKKDEHLGMYLYTNLPRNQEIHTDYTPRIFSKNREKNHSKSGSHLFKNDGDHWYRSGWNKFIEWRTLEDEYLDDGKLEVEFHVKINNMMTGRVFTLKYIFTDVEKFKQHQYLFSPEEEHFGVEWRIKIKKLDEHLGMYLFTNLPRNQEIHTSYIMRIFSKNREKNHAKSGSDLFKNNGDDRNGWGWNKFIEWKTLEDEYLDDGKLEVEAHVKINKMVGFPEETNEFPRKDLRSFGEDMKQFSDVTLKVKDRKFYISKLYLSSHSPYFETLFLGRFQESEKSEIELKDVDPQDFQYYLEVLHLENAIDDYTVQGILSVADMFDTPKIVKKCEEFLLEKSKKGLKEKLELAGKYRLEELKMTEREFTLKHIFDVEKFKQNQDLFSPEKVRYSPEEEHFGVKWEIRIRKENEHLAMYLCTNVTGNQEIHTNETLRIFSKNREKNHSKSGSSLFKNDRDNWGWNKFIEWRTLEDEYLDDGKLEVELHVIINKMVGFSEETNEFPRKDLRSFGEDMKQFSDVTLKVKDRKFYISKLYLSSHSPYFETLFLGRFQESEKSEIELKDVDPQDFQYYLEVLHLENAIDDYTVQGILSVADMFDTPKIVKKCEEFLLEKSKKGLKMKLELAGNYRLEELKKQCLDEIKSKADIRSVIPADPSEMDPKILAELLN</sequence>
<dbReference type="PROSITE" id="PS50144">
    <property type="entry name" value="MATH"/>
    <property type="match status" value="2"/>
</dbReference>
<proteinExistence type="predicted"/>
<dbReference type="Pfam" id="PF00917">
    <property type="entry name" value="MATH"/>
    <property type="match status" value="3"/>
</dbReference>
<dbReference type="PANTHER" id="PTHR22743">
    <property type="entry name" value="MEPRIN/TRAF-LIKE MATH FAMILY-C.ELEGANS"/>
    <property type="match status" value="1"/>
</dbReference>
<dbReference type="InterPro" id="IPR002083">
    <property type="entry name" value="MATH/TRAF_dom"/>
</dbReference>
<keyword evidence="4" id="KW-1185">Reference proteome</keyword>
<dbReference type="InterPro" id="IPR011333">
    <property type="entry name" value="SKP1/BTB/POZ_sf"/>
</dbReference>
<dbReference type="SMART" id="SM00061">
    <property type="entry name" value="MATH"/>
    <property type="match status" value="3"/>
</dbReference>
<gene>
    <name evidence="3" type="ORF">L5515_015782</name>
</gene>
<dbReference type="PANTHER" id="PTHR22743:SF165">
    <property type="entry name" value="BTB AND MATH DOMAIN CONTAINING-RELATED"/>
    <property type="match status" value="1"/>
</dbReference>
<dbReference type="EMBL" id="CP092621">
    <property type="protein sequence ID" value="UMM20553.1"/>
    <property type="molecule type" value="Genomic_DNA"/>
</dbReference>
<name>A0AAE9J975_CAEBR</name>
<dbReference type="SUPFAM" id="SSF54695">
    <property type="entry name" value="POZ domain"/>
    <property type="match status" value="2"/>
</dbReference>
<dbReference type="InterPro" id="IPR052664">
    <property type="entry name" value="BTB-MATH_domain_protein"/>
</dbReference>
<protein>
    <recommendedName>
        <fullName evidence="5">BTB domain-containing protein</fullName>
    </recommendedName>
</protein>
<reference evidence="3 4" key="1">
    <citation type="submission" date="2022-04" db="EMBL/GenBank/DDBJ databases">
        <title>Chromosome-level reference genomes for two strains of Caenorhabditis briggsae: an improved platform for comparative genomics.</title>
        <authorList>
            <person name="Stevens L."/>
            <person name="Andersen E."/>
        </authorList>
    </citation>
    <scope>NUCLEOTIDE SEQUENCE [LARGE SCALE GENOMIC DNA]</scope>
    <source>
        <strain evidence="3">VX34</strain>
        <tissue evidence="3">Whole-organism</tissue>
    </source>
</reference>
<evidence type="ECO:0000313" key="3">
    <source>
        <dbReference type="EMBL" id="UMM20553.1"/>
    </source>
</evidence>